<dbReference type="PROSITE" id="PS50888">
    <property type="entry name" value="BHLH"/>
    <property type="match status" value="1"/>
</dbReference>
<protein>
    <recommendedName>
        <fullName evidence="5">BHLH domain-containing protein</fullName>
    </recommendedName>
</protein>
<dbReference type="GO" id="GO:0006357">
    <property type="term" value="P:regulation of transcription by RNA polymerase II"/>
    <property type="evidence" value="ECO:0000318"/>
    <property type="project" value="GO_Central"/>
</dbReference>
<gene>
    <name evidence="6" type="ORF">AMTR_s00022p00228970</name>
</gene>
<dbReference type="InterPro" id="IPR045239">
    <property type="entry name" value="bHLH95_bHLH"/>
</dbReference>
<dbReference type="GO" id="GO:0046983">
    <property type="term" value="F:protein dimerization activity"/>
    <property type="evidence" value="ECO:0007669"/>
    <property type="project" value="InterPro"/>
</dbReference>
<proteinExistence type="predicted"/>
<reference evidence="7" key="1">
    <citation type="journal article" date="2013" name="Science">
        <title>The Amborella genome and the evolution of flowering plants.</title>
        <authorList>
            <consortium name="Amborella Genome Project"/>
        </authorList>
    </citation>
    <scope>NUCLEOTIDE SEQUENCE [LARGE SCALE GENOMIC DNA]</scope>
</reference>
<evidence type="ECO:0000256" key="2">
    <source>
        <dbReference type="ARBA" id="ARBA00023015"/>
    </source>
</evidence>
<name>W1PV68_AMBTC</name>
<feature type="domain" description="BHLH" evidence="5">
    <location>
        <begin position="292"/>
        <end position="342"/>
    </location>
</feature>
<dbReference type="CDD" id="cd11393">
    <property type="entry name" value="bHLH_AtbHLH_like"/>
    <property type="match status" value="1"/>
</dbReference>
<evidence type="ECO:0000256" key="4">
    <source>
        <dbReference type="ARBA" id="ARBA00023242"/>
    </source>
</evidence>
<dbReference type="EMBL" id="KI392687">
    <property type="protein sequence ID" value="ERN11704.1"/>
    <property type="molecule type" value="Genomic_DNA"/>
</dbReference>
<evidence type="ECO:0000256" key="1">
    <source>
        <dbReference type="ARBA" id="ARBA00004123"/>
    </source>
</evidence>
<dbReference type="OMA" id="EMDAMEQ"/>
<accession>W1PV68</accession>
<dbReference type="InterPro" id="IPR011598">
    <property type="entry name" value="bHLH_dom"/>
</dbReference>
<dbReference type="Pfam" id="PF00010">
    <property type="entry name" value="HLH"/>
    <property type="match status" value="1"/>
</dbReference>
<comment type="subcellular location">
    <subcellularLocation>
        <location evidence="1">Nucleus</location>
    </subcellularLocation>
</comment>
<keyword evidence="2" id="KW-0805">Transcription regulation</keyword>
<dbReference type="Proteomes" id="UP000017836">
    <property type="component" value="Unassembled WGS sequence"/>
</dbReference>
<dbReference type="Gramene" id="ERN11704">
    <property type="protein sequence ID" value="ERN11704"/>
    <property type="gene ID" value="AMTR_s00022p00228970"/>
</dbReference>
<dbReference type="SMART" id="SM00353">
    <property type="entry name" value="HLH"/>
    <property type="match status" value="1"/>
</dbReference>
<dbReference type="InterPro" id="IPR045843">
    <property type="entry name" value="IND-like"/>
</dbReference>
<evidence type="ECO:0000313" key="7">
    <source>
        <dbReference type="Proteomes" id="UP000017836"/>
    </source>
</evidence>
<dbReference type="HOGENOM" id="CLU_042981_0_1_1"/>
<evidence type="ECO:0000256" key="3">
    <source>
        <dbReference type="ARBA" id="ARBA00023163"/>
    </source>
</evidence>
<dbReference type="PANTHER" id="PTHR16223">
    <property type="entry name" value="TRANSCRIPTION FACTOR BHLH83-RELATED"/>
    <property type="match status" value="1"/>
</dbReference>
<dbReference type="AlphaFoldDB" id="W1PV68"/>
<keyword evidence="4" id="KW-0539">Nucleus</keyword>
<keyword evidence="7" id="KW-1185">Reference proteome</keyword>
<dbReference type="GO" id="GO:0005634">
    <property type="term" value="C:nucleus"/>
    <property type="evidence" value="ECO:0000318"/>
    <property type="project" value="GO_Central"/>
</dbReference>
<evidence type="ECO:0000259" key="5">
    <source>
        <dbReference type="PROSITE" id="PS50888"/>
    </source>
</evidence>
<sequence length="369" mass="40027">MYGAAQTSPIGLKLNLCNNTKGSSLSQIKEDDRNRGPLMDFGAGTNPLQNTASSLMRYKSAPGSLFASLVQDCDDDFLPRSSSPESENVLARLLSCDSSCLTSESRDLQSHASPDVLEMETKPVCNSGQRLHGDRFVAENEPEVAQQRSGGFGASPHMVYQHQNPNGSLLRQSSSPAGFLSHLTGENGYSTLRTMGNNFRPGNCSNGLKGHMSFSRQQGNHAGMLPQISEIVSETVGPSSSDEGSLGNGSQGQCYIPGFPVGSWDDSTLVAESLSGFETAADFSAVRKRIRDLNGKSTSESQVRRTKISERMRRLQELVPNMDKQTNTADMLDLAVEYIKDLQKQVQNLSDSRANCTCSVKQQKPSYPI</sequence>
<keyword evidence="3" id="KW-0804">Transcription</keyword>
<dbReference type="PANTHER" id="PTHR16223:SF125">
    <property type="entry name" value="OS08G0506700 PROTEIN"/>
    <property type="match status" value="1"/>
</dbReference>
<dbReference type="eggNOG" id="ENOG502R5PU">
    <property type="taxonomic scope" value="Eukaryota"/>
</dbReference>
<dbReference type="InterPro" id="IPR036638">
    <property type="entry name" value="HLH_DNA-bd_sf"/>
</dbReference>
<organism evidence="6 7">
    <name type="scientific">Amborella trichopoda</name>
    <dbReference type="NCBI Taxonomy" id="13333"/>
    <lineage>
        <taxon>Eukaryota</taxon>
        <taxon>Viridiplantae</taxon>
        <taxon>Streptophyta</taxon>
        <taxon>Embryophyta</taxon>
        <taxon>Tracheophyta</taxon>
        <taxon>Spermatophyta</taxon>
        <taxon>Magnoliopsida</taxon>
        <taxon>Amborellales</taxon>
        <taxon>Amborellaceae</taxon>
        <taxon>Amborella</taxon>
    </lineage>
</organism>
<dbReference type="STRING" id="13333.W1PV68"/>
<dbReference type="GO" id="GO:0000981">
    <property type="term" value="F:DNA-binding transcription factor activity, RNA polymerase II-specific"/>
    <property type="evidence" value="ECO:0000318"/>
    <property type="project" value="GO_Central"/>
</dbReference>
<dbReference type="GO" id="GO:0000978">
    <property type="term" value="F:RNA polymerase II cis-regulatory region sequence-specific DNA binding"/>
    <property type="evidence" value="ECO:0000318"/>
    <property type="project" value="GO_Central"/>
</dbReference>
<dbReference type="SUPFAM" id="SSF47459">
    <property type="entry name" value="HLH, helix-loop-helix DNA-binding domain"/>
    <property type="match status" value="1"/>
</dbReference>
<dbReference type="Gene3D" id="4.10.280.10">
    <property type="entry name" value="Helix-loop-helix DNA-binding domain"/>
    <property type="match status" value="1"/>
</dbReference>
<evidence type="ECO:0000313" key="6">
    <source>
        <dbReference type="EMBL" id="ERN11704.1"/>
    </source>
</evidence>